<dbReference type="AlphaFoldDB" id="A0AA97I0R7"/>
<dbReference type="Pfam" id="PF05721">
    <property type="entry name" value="PhyH"/>
    <property type="match status" value="1"/>
</dbReference>
<dbReference type="GO" id="GO:0016706">
    <property type="term" value="F:2-oxoglutarate-dependent dioxygenase activity"/>
    <property type="evidence" value="ECO:0007669"/>
    <property type="project" value="UniProtKB-ARBA"/>
</dbReference>
<keyword evidence="3" id="KW-0223">Dioxygenase</keyword>
<dbReference type="SUPFAM" id="SSF51197">
    <property type="entry name" value="Clavaminate synthase-like"/>
    <property type="match status" value="1"/>
</dbReference>
<keyword evidence="4" id="KW-1185">Reference proteome</keyword>
<dbReference type="Proteomes" id="UP001302429">
    <property type="component" value="Chromosome"/>
</dbReference>
<reference evidence="3 4" key="1">
    <citation type="submission" date="2023-10" db="EMBL/GenBank/DDBJ databases">
        <title>Complete genome sequence of a Sphingomonadaceae bacterium.</title>
        <authorList>
            <person name="Yan C."/>
        </authorList>
    </citation>
    <scope>NUCLEOTIDE SEQUENCE [LARGE SCALE GENOMIC DNA]</scope>
    <source>
        <strain evidence="3 4">SCSIO 66989</strain>
    </source>
</reference>
<evidence type="ECO:0000256" key="1">
    <source>
        <dbReference type="ARBA" id="ARBA00022723"/>
    </source>
</evidence>
<gene>
    <name evidence="3" type="ORF">RB602_00705</name>
</gene>
<keyword evidence="1" id="KW-0479">Metal-binding</keyword>
<organism evidence="3 4">
    <name type="scientific">Alterisphingorhabdus coralli</name>
    <dbReference type="NCBI Taxonomy" id="3071408"/>
    <lineage>
        <taxon>Bacteria</taxon>
        <taxon>Pseudomonadati</taxon>
        <taxon>Pseudomonadota</taxon>
        <taxon>Alphaproteobacteria</taxon>
        <taxon>Sphingomonadales</taxon>
        <taxon>Sphingomonadaceae</taxon>
        <taxon>Alterisphingorhabdus (ex Yan et al. 2024)</taxon>
    </lineage>
</organism>
<dbReference type="EMBL" id="CP136594">
    <property type="protein sequence ID" value="WOE75272.1"/>
    <property type="molecule type" value="Genomic_DNA"/>
</dbReference>
<dbReference type="KEGG" id="acoa:RB602_00705"/>
<proteinExistence type="predicted"/>
<dbReference type="Gene3D" id="2.60.120.620">
    <property type="entry name" value="q2cbj1_9rhob like domain"/>
    <property type="match status" value="1"/>
</dbReference>
<keyword evidence="2" id="KW-0408">Iron</keyword>
<sequence length="281" mass="31036">MTTMTKTRPKLTYLPATASTEVIHDVLQRDAAVIIEDVLSADQIATIREELAPYLTAADEGNNEFSGFQTRRMGALLARSPTCRELALDPTVNAMCEQFLGPHCDNYQLHFTQAISIGPGESAQPLHRDRGLWGGYIPRRIETQLSTIWAITEFTEENGATQLVPGSQTWDAQREPEPHEIVPAKMKPGSVLLYSGTVIHGGGANQTQQNRLGVLIHYALGWLRQEENQYLSCPPEIAKELKPELRDLIGYSQGGPILGFYSTPGEPGTGHELADPRMLFQ</sequence>
<name>A0AA97I0R7_9SPHN</name>
<evidence type="ECO:0000313" key="3">
    <source>
        <dbReference type="EMBL" id="WOE75272.1"/>
    </source>
</evidence>
<evidence type="ECO:0000313" key="4">
    <source>
        <dbReference type="Proteomes" id="UP001302429"/>
    </source>
</evidence>
<dbReference type="InterPro" id="IPR008775">
    <property type="entry name" value="Phytyl_CoA_dOase-like"/>
</dbReference>
<dbReference type="PANTHER" id="PTHR20883">
    <property type="entry name" value="PHYTANOYL-COA DIOXYGENASE DOMAIN CONTAINING 1"/>
    <property type="match status" value="1"/>
</dbReference>
<keyword evidence="3" id="KW-0560">Oxidoreductase</keyword>
<evidence type="ECO:0000256" key="2">
    <source>
        <dbReference type="ARBA" id="ARBA00023004"/>
    </source>
</evidence>
<dbReference type="GO" id="GO:0005506">
    <property type="term" value="F:iron ion binding"/>
    <property type="evidence" value="ECO:0007669"/>
    <property type="project" value="UniProtKB-ARBA"/>
</dbReference>
<accession>A0AA97I0R7</accession>
<dbReference type="PANTHER" id="PTHR20883:SF15">
    <property type="entry name" value="PHYTANOYL-COA DIOXYGENASE DOMAIN-CONTAINING PROTEIN 1"/>
    <property type="match status" value="1"/>
</dbReference>
<protein>
    <submittedName>
        <fullName evidence="3">Phytanoyl-CoA dioxygenase family protein</fullName>
    </submittedName>
</protein>
<dbReference type="RefSeq" id="WP_317082036.1">
    <property type="nucleotide sequence ID" value="NZ_CP136594.1"/>
</dbReference>